<keyword evidence="4 10" id="KW-0812">Transmembrane</keyword>
<evidence type="ECO:0000256" key="7">
    <source>
        <dbReference type="ARBA" id="ARBA00023136"/>
    </source>
</evidence>
<keyword evidence="6 11" id="KW-0798">TonB box</keyword>
<dbReference type="InterPro" id="IPR000531">
    <property type="entry name" value="Beta-barrel_TonB"/>
</dbReference>
<dbReference type="PANTHER" id="PTHR30069:SF29">
    <property type="entry name" value="HEMOGLOBIN AND HEMOGLOBIN-HAPTOGLOBIN-BINDING PROTEIN 1-RELATED"/>
    <property type="match status" value="1"/>
</dbReference>
<evidence type="ECO:0000256" key="2">
    <source>
        <dbReference type="ARBA" id="ARBA00022448"/>
    </source>
</evidence>
<dbReference type="Pfam" id="PF00593">
    <property type="entry name" value="TonB_dep_Rec_b-barrel"/>
    <property type="match status" value="1"/>
</dbReference>
<dbReference type="GO" id="GO:0009279">
    <property type="term" value="C:cell outer membrane"/>
    <property type="evidence" value="ECO:0007669"/>
    <property type="project" value="UniProtKB-SubCell"/>
</dbReference>
<accession>A0A4Q7E2A1</accession>
<dbReference type="Proteomes" id="UP000292459">
    <property type="component" value="Unassembled WGS sequence"/>
</dbReference>
<dbReference type="GO" id="GO:0015232">
    <property type="term" value="F:heme transmembrane transporter activity"/>
    <property type="evidence" value="ECO:0007669"/>
    <property type="project" value="InterPro"/>
</dbReference>
<keyword evidence="7 10" id="KW-0472">Membrane</keyword>
<evidence type="ECO:0000256" key="9">
    <source>
        <dbReference type="ARBA" id="ARBA00023237"/>
    </source>
</evidence>
<comment type="caution">
    <text evidence="15">The sequence shown here is derived from an EMBL/GenBank/DDBJ whole genome shotgun (WGS) entry which is preliminary data.</text>
</comment>
<keyword evidence="16" id="KW-1185">Reference proteome</keyword>
<dbReference type="InterPro" id="IPR039426">
    <property type="entry name" value="TonB-dep_rcpt-like"/>
</dbReference>
<dbReference type="AlphaFoldDB" id="A0A4Q7E2A1"/>
<dbReference type="GO" id="GO:0015344">
    <property type="term" value="F:siderophore uptake transmembrane transporter activity"/>
    <property type="evidence" value="ECO:0007669"/>
    <property type="project" value="TreeGrafter"/>
</dbReference>
<evidence type="ECO:0000256" key="5">
    <source>
        <dbReference type="ARBA" id="ARBA00022729"/>
    </source>
</evidence>
<dbReference type="NCBIfam" id="TIGR01785">
    <property type="entry name" value="TonB-hemin"/>
    <property type="match status" value="1"/>
</dbReference>
<dbReference type="GO" id="GO:0044718">
    <property type="term" value="P:siderophore transmembrane transport"/>
    <property type="evidence" value="ECO:0007669"/>
    <property type="project" value="TreeGrafter"/>
</dbReference>
<dbReference type="SUPFAM" id="SSF56935">
    <property type="entry name" value="Porins"/>
    <property type="match status" value="1"/>
</dbReference>
<evidence type="ECO:0000313" key="15">
    <source>
        <dbReference type="EMBL" id="RZM75297.1"/>
    </source>
</evidence>
<evidence type="ECO:0000256" key="8">
    <source>
        <dbReference type="ARBA" id="ARBA00023170"/>
    </source>
</evidence>
<evidence type="ECO:0000256" key="3">
    <source>
        <dbReference type="ARBA" id="ARBA00022452"/>
    </source>
</evidence>
<dbReference type="Gene3D" id="2.170.130.10">
    <property type="entry name" value="TonB-dependent receptor, plug domain"/>
    <property type="match status" value="1"/>
</dbReference>
<dbReference type="OrthoDB" id="492319at2"/>
<keyword evidence="8 15" id="KW-0675">Receptor</keyword>
<keyword evidence="2 10" id="KW-0813">Transport</keyword>
<dbReference type="InterPro" id="IPR037066">
    <property type="entry name" value="Plug_dom_sf"/>
</dbReference>
<comment type="subcellular location">
    <subcellularLocation>
        <location evidence="1 10">Cell outer membrane</location>
        <topology evidence="1 10">Multi-pass membrane protein</topology>
    </subcellularLocation>
</comment>
<dbReference type="CDD" id="cd01347">
    <property type="entry name" value="ligand_gated_channel"/>
    <property type="match status" value="1"/>
</dbReference>
<dbReference type="PROSITE" id="PS52016">
    <property type="entry name" value="TONB_DEPENDENT_REC_3"/>
    <property type="match status" value="1"/>
</dbReference>
<gene>
    <name evidence="15" type="ORF">DYY88_21970</name>
</gene>
<name>A0A4Q7E2A1_9CYAN</name>
<dbReference type="InterPro" id="IPR011276">
    <property type="entry name" value="TonB_haem/Hb_rcpt"/>
</dbReference>
<proteinExistence type="inferred from homology"/>
<feature type="region of interest" description="Disordered" evidence="12">
    <location>
        <begin position="44"/>
        <end position="80"/>
    </location>
</feature>
<dbReference type="EMBL" id="QVFV01000009">
    <property type="protein sequence ID" value="RZM75297.1"/>
    <property type="molecule type" value="Genomic_DNA"/>
</dbReference>
<evidence type="ECO:0000256" key="11">
    <source>
        <dbReference type="RuleBase" id="RU003357"/>
    </source>
</evidence>
<keyword evidence="9 10" id="KW-0998">Cell outer membrane</keyword>
<dbReference type="NCBIfam" id="TIGR01786">
    <property type="entry name" value="TonB-hemlactrns"/>
    <property type="match status" value="1"/>
</dbReference>
<feature type="compositionally biased region" description="Low complexity" evidence="12">
    <location>
        <begin position="70"/>
        <end position="80"/>
    </location>
</feature>
<keyword evidence="5" id="KW-0732">Signal</keyword>
<dbReference type="RefSeq" id="WP_084607180.1">
    <property type="nucleotide sequence ID" value="NZ_QVFV01000009.1"/>
</dbReference>
<evidence type="ECO:0000256" key="1">
    <source>
        <dbReference type="ARBA" id="ARBA00004571"/>
    </source>
</evidence>
<protein>
    <submittedName>
        <fullName evidence="15">TonB-dependent hemoglobin/transferrin/lactoferrin family receptor</fullName>
    </submittedName>
</protein>
<dbReference type="Gene3D" id="2.40.170.20">
    <property type="entry name" value="TonB-dependent receptor, beta-barrel domain"/>
    <property type="match status" value="1"/>
</dbReference>
<sequence>MNSSSFLLRIFLISAAFSSFAYWELSRTAIASILPTAGSEALAKGSDTIEKTPSEESTALSSVWSESQISNSMEESSNRNESYLSFGRTVAQSLPPAQESEDEPEAAIAPLVSPTNVEDLPGSASPSTFATEAQALSAPATGVDATAPQAPAVVAQTSEDEDEADEESDDIEFVGDTIRLTVTGTRTPVRIDELPATVTVFELEDIEFYQFQNLRDLLRYEPGVSVRDNPQFGLQDVNIRGLEGNRILFQLDGIRLPERFEFGPFNLGRGDFVDFATLQAVEVLRGPASTLYGSDALGGVVSYRSLEPRDLLGEDDDFAADVSTTFLSETGGFDNVGRLAFRQDDEEGVLVISRRDGREPDSFADSEFVDSLDSEGTTFYGNFVGHLSPVSRVSFIAEDFSRFTRRNEAAGNLTLNLTEEEDILIDRSRLSLTYEYDDPDSPSFLNYARGQIFYQDAGTREILRETRASGAGAFTGQPVFRETENEFIADSFGGDVQLRSDFTTGSANHRLTYGVDVSSTFNTRPRDRTQTNLITGESTNVIPPDVFPVKDFPDGDTLRVGAYIQDEIEIGQFDIIAGLRFDYYDLQTDPDEDFSRNGAESVDLDASALSPRLAVLYQASPAISLYGQYARGFRAPLYSEINSGFTNLTGRFFKYETLSNPDLEPETSNSFEVGVRGNFPQFDFGVTGFYNTYDNFIETFVEAGERCLVPADPCPRGGRAGTQVVTQFQTQNVAEARIWGIELSGEYRFSPDPHGFSILGSFAFAQGDNQTEDEPLETIDPITGVLGLRYRAPDDRWRAEFLSTFVGEARVADDSDRFTPDAYVLFDLIGSYNPIPDLGLSLGIYNLFNEEYYVYSDVRNQPEDAPDIQRFSQPGTNVRLGVSYRF</sequence>
<evidence type="ECO:0000256" key="6">
    <source>
        <dbReference type="ARBA" id="ARBA00023077"/>
    </source>
</evidence>
<dbReference type="InterPro" id="IPR012910">
    <property type="entry name" value="Plug_dom"/>
</dbReference>
<evidence type="ECO:0000313" key="16">
    <source>
        <dbReference type="Proteomes" id="UP000292459"/>
    </source>
</evidence>
<dbReference type="InterPro" id="IPR010949">
    <property type="entry name" value="TonB_Hb/transfer/lactofer_rcpt"/>
</dbReference>
<evidence type="ECO:0000259" key="13">
    <source>
        <dbReference type="Pfam" id="PF00593"/>
    </source>
</evidence>
<dbReference type="InterPro" id="IPR036942">
    <property type="entry name" value="Beta-barrel_TonB_sf"/>
</dbReference>
<keyword evidence="3 10" id="KW-1134">Transmembrane beta strand</keyword>
<feature type="domain" description="TonB-dependent receptor plug" evidence="14">
    <location>
        <begin position="192"/>
        <end position="300"/>
    </location>
</feature>
<feature type="domain" description="TonB-dependent receptor-like beta-barrel" evidence="13">
    <location>
        <begin position="388"/>
        <end position="847"/>
    </location>
</feature>
<evidence type="ECO:0000256" key="4">
    <source>
        <dbReference type="ARBA" id="ARBA00022692"/>
    </source>
</evidence>
<evidence type="ECO:0000259" key="14">
    <source>
        <dbReference type="Pfam" id="PF07715"/>
    </source>
</evidence>
<evidence type="ECO:0000256" key="12">
    <source>
        <dbReference type="SAM" id="MobiDB-lite"/>
    </source>
</evidence>
<reference evidence="15 16" key="1">
    <citation type="submission" date="2018-11" db="EMBL/GenBank/DDBJ databases">
        <title>Whole genome sequencing of an environmental sample.</title>
        <authorList>
            <person name="Sarangi A.N."/>
            <person name="Singh D."/>
            <person name="Tripathy S."/>
        </authorList>
    </citation>
    <scope>NUCLEOTIDE SEQUENCE [LARGE SCALE GENOMIC DNA]</scope>
    <source>
        <strain evidence="15 16">Lakshadweep</strain>
    </source>
</reference>
<evidence type="ECO:0000256" key="10">
    <source>
        <dbReference type="PROSITE-ProRule" id="PRU01360"/>
    </source>
</evidence>
<organism evidence="15 16">
    <name type="scientific">Leptolyngbya iicbica LK</name>
    <dbReference type="NCBI Taxonomy" id="2294035"/>
    <lineage>
        <taxon>Bacteria</taxon>
        <taxon>Bacillati</taxon>
        <taxon>Cyanobacteriota</taxon>
        <taxon>Cyanophyceae</taxon>
        <taxon>Leptolyngbyales</taxon>
        <taxon>Leptolyngbyaceae</taxon>
        <taxon>Leptolyngbya group</taxon>
        <taxon>Leptolyngbya</taxon>
        <taxon>Leptolyngbya iicbica</taxon>
    </lineage>
</organism>
<dbReference type="PANTHER" id="PTHR30069">
    <property type="entry name" value="TONB-DEPENDENT OUTER MEMBRANE RECEPTOR"/>
    <property type="match status" value="1"/>
</dbReference>
<dbReference type="Pfam" id="PF07715">
    <property type="entry name" value="Plug"/>
    <property type="match status" value="1"/>
</dbReference>
<feature type="compositionally biased region" description="Polar residues" evidence="12">
    <location>
        <begin position="55"/>
        <end position="69"/>
    </location>
</feature>
<comment type="similarity">
    <text evidence="10 11">Belongs to the TonB-dependent receptor family.</text>
</comment>